<evidence type="ECO:0000256" key="1">
    <source>
        <dbReference type="ARBA" id="ARBA00004123"/>
    </source>
</evidence>
<keyword evidence="5" id="KW-0238">DNA-binding</keyword>
<evidence type="ECO:0000313" key="10">
    <source>
        <dbReference type="EMBL" id="GFG30046.1"/>
    </source>
</evidence>
<dbReference type="Pfam" id="PF00292">
    <property type="entry name" value="PAX"/>
    <property type="match status" value="1"/>
</dbReference>
<evidence type="ECO:0000256" key="5">
    <source>
        <dbReference type="ARBA" id="ARBA00023125"/>
    </source>
</evidence>
<dbReference type="InterPro" id="IPR009057">
    <property type="entry name" value="Homeodomain-like_sf"/>
</dbReference>
<dbReference type="FunFam" id="1.10.10.10:FF:000003">
    <property type="entry name" value="Paired box protein Pax-6"/>
    <property type="match status" value="1"/>
</dbReference>
<comment type="caution">
    <text evidence="10">The sequence shown here is derived from an EMBL/GenBank/DDBJ whole genome shotgun (WGS) entry which is preliminary data.</text>
</comment>
<dbReference type="InParanoid" id="A0A6L2PCF1"/>
<dbReference type="GO" id="GO:0009791">
    <property type="term" value="P:post-embryonic development"/>
    <property type="evidence" value="ECO:0007669"/>
    <property type="project" value="UniProtKB-ARBA"/>
</dbReference>
<evidence type="ECO:0000256" key="3">
    <source>
        <dbReference type="ARBA" id="ARBA00022724"/>
    </source>
</evidence>
<keyword evidence="6" id="KW-0804">Transcription</keyword>
<dbReference type="GO" id="GO:0000978">
    <property type="term" value="F:RNA polymerase II cis-regulatory region sequence-specific DNA binding"/>
    <property type="evidence" value="ECO:0007669"/>
    <property type="project" value="TreeGrafter"/>
</dbReference>
<dbReference type="InterPro" id="IPR001523">
    <property type="entry name" value="Paired_dom"/>
</dbReference>
<organism evidence="10 11">
    <name type="scientific">Coptotermes formosanus</name>
    <name type="common">Formosan subterranean termite</name>
    <dbReference type="NCBI Taxonomy" id="36987"/>
    <lineage>
        <taxon>Eukaryota</taxon>
        <taxon>Metazoa</taxon>
        <taxon>Ecdysozoa</taxon>
        <taxon>Arthropoda</taxon>
        <taxon>Hexapoda</taxon>
        <taxon>Insecta</taxon>
        <taxon>Pterygota</taxon>
        <taxon>Neoptera</taxon>
        <taxon>Polyneoptera</taxon>
        <taxon>Dictyoptera</taxon>
        <taxon>Blattodea</taxon>
        <taxon>Blattoidea</taxon>
        <taxon>Termitoidae</taxon>
        <taxon>Rhinotermitidae</taxon>
        <taxon>Coptotermes</taxon>
    </lineage>
</organism>
<gene>
    <name evidence="10" type="ORF">Cfor_01968</name>
</gene>
<evidence type="ECO:0000256" key="6">
    <source>
        <dbReference type="ARBA" id="ARBA00023163"/>
    </source>
</evidence>
<keyword evidence="3" id="KW-0563">Paired box</keyword>
<keyword evidence="2" id="KW-0217">Developmental protein</keyword>
<feature type="domain" description="Paired" evidence="9">
    <location>
        <begin position="1"/>
        <end position="62"/>
    </location>
</feature>
<evidence type="ECO:0000313" key="11">
    <source>
        <dbReference type="Proteomes" id="UP000502823"/>
    </source>
</evidence>
<dbReference type="AlphaFoldDB" id="A0A6L2PCF1"/>
<feature type="compositionally biased region" description="Low complexity" evidence="8">
    <location>
        <begin position="142"/>
        <end position="152"/>
    </location>
</feature>
<reference evidence="11" key="1">
    <citation type="submission" date="2020-01" db="EMBL/GenBank/DDBJ databases">
        <title>Draft genome sequence of the Termite Coptotermes fromosanus.</title>
        <authorList>
            <person name="Itakura S."/>
            <person name="Yosikawa Y."/>
            <person name="Umezawa K."/>
        </authorList>
    </citation>
    <scope>NUCLEOTIDE SEQUENCE [LARGE SCALE GENOMIC DNA]</scope>
</reference>
<protein>
    <recommendedName>
        <fullName evidence="9">Paired domain-containing protein</fullName>
    </recommendedName>
</protein>
<feature type="compositionally biased region" description="Polar residues" evidence="8">
    <location>
        <begin position="90"/>
        <end position="105"/>
    </location>
</feature>
<accession>A0A6L2PCF1</accession>
<keyword evidence="11" id="KW-1185">Reference proteome</keyword>
<dbReference type="PROSITE" id="PS51057">
    <property type="entry name" value="PAIRED_2"/>
    <property type="match status" value="1"/>
</dbReference>
<evidence type="ECO:0000256" key="7">
    <source>
        <dbReference type="ARBA" id="ARBA00023242"/>
    </source>
</evidence>
<dbReference type="SMART" id="SM00351">
    <property type="entry name" value="PAX"/>
    <property type="match status" value="1"/>
</dbReference>
<dbReference type="GO" id="GO:0000981">
    <property type="term" value="F:DNA-binding transcription factor activity, RNA polymerase II-specific"/>
    <property type="evidence" value="ECO:0007669"/>
    <property type="project" value="TreeGrafter"/>
</dbReference>
<dbReference type="Gene3D" id="1.10.10.10">
    <property type="entry name" value="Winged helix-like DNA-binding domain superfamily/Winged helix DNA-binding domain"/>
    <property type="match status" value="1"/>
</dbReference>
<sequence>MQIAVLLQQVATPTVVKKILRFKQENPGMFAWEIRDQLLAQRICDPSSIPSVSSVNRILRNSGAWTEADLVSAAAAAASGGPCPPGPSSTQNSSDAVLRSPTGSATYQPKTASLVASRMAFFPPHPQLPQGFSHSNHHQQHHSYSTSTSSTSGRLVALHQLHTTTAPSTITAKGALNHPPSPWANFMISCRPHHTNLPYHPRYGALMMSESGFSGGQIPVDAHSSYLLQGSRSNSSSIEGSEEDSMDKSEDGDEDEEDARMTPERRKENQGTAQQPQGPQPEKKRNPYSIEELLKKPDSVKKSSPPSATVSLQTMLLQPPCGLLIDKPCTCSLVSAVRTHHERETSSTDLIGASASSSCASSVTVPIAISQAETLRKQTATCNTISSARLVVSNADVSAVPVISSPLLMQKILKYAKLSSFHGSKYRTLSFRPPAATRNPAI</sequence>
<evidence type="ECO:0000256" key="2">
    <source>
        <dbReference type="ARBA" id="ARBA00022473"/>
    </source>
</evidence>
<feature type="compositionally biased region" description="Acidic residues" evidence="8">
    <location>
        <begin position="240"/>
        <end position="258"/>
    </location>
</feature>
<dbReference type="InterPro" id="IPR043565">
    <property type="entry name" value="PAX_fam"/>
</dbReference>
<dbReference type="EMBL" id="BLKM01000194">
    <property type="protein sequence ID" value="GFG30046.1"/>
    <property type="molecule type" value="Genomic_DNA"/>
</dbReference>
<dbReference type="PANTHER" id="PTHR45636">
    <property type="entry name" value="PAIRED BOX PROTEIN PAX-6-RELATED-RELATED"/>
    <property type="match status" value="1"/>
</dbReference>
<evidence type="ECO:0000259" key="9">
    <source>
        <dbReference type="PROSITE" id="PS51057"/>
    </source>
</evidence>
<dbReference type="PANTHER" id="PTHR45636:SF43">
    <property type="entry name" value="PAIRED BOX POX-NEURO PROTEIN"/>
    <property type="match status" value="1"/>
</dbReference>
<dbReference type="FunCoup" id="A0A6L2PCF1">
    <property type="interactions" value="7"/>
</dbReference>
<proteinExistence type="predicted"/>
<keyword evidence="4" id="KW-0805">Transcription regulation</keyword>
<feature type="region of interest" description="Disordered" evidence="8">
    <location>
        <begin position="125"/>
        <end position="152"/>
    </location>
</feature>
<feature type="compositionally biased region" description="Basic and acidic residues" evidence="8">
    <location>
        <begin position="259"/>
        <end position="269"/>
    </location>
</feature>
<feature type="region of interest" description="Disordered" evidence="8">
    <location>
        <begin position="77"/>
        <end position="105"/>
    </location>
</feature>
<dbReference type="Proteomes" id="UP000502823">
    <property type="component" value="Unassembled WGS sequence"/>
</dbReference>
<evidence type="ECO:0000256" key="8">
    <source>
        <dbReference type="SAM" id="MobiDB-lite"/>
    </source>
</evidence>
<dbReference type="SUPFAM" id="SSF46689">
    <property type="entry name" value="Homeodomain-like"/>
    <property type="match status" value="1"/>
</dbReference>
<dbReference type="OrthoDB" id="3225452at2759"/>
<comment type="subcellular location">
    <subcellularLocation>
        <location evidence="1">Nucleus</location>
    </subcellularLocation>
</comment>
<dbReference type="InterPro" id="IPR036388">
    <property type="entry name" value="WH-like_DNA-bd_sf"/>
</dbReference>
<name>A0A6L2PCF1_COPFO</name>
<feature type="region of interest" description="Disordered" evidence="8">
    <location>
        <begin position="230"/>
        <end position="286"/>
    </location>
</feature>
<dbReference type="GO" id="GO:0005634">
    <property type="term" value="C:nucleus"/>
    <property type="evidence" value="ECO:0007669"/>
    <property type="project" value="UniProtKB-SubCell"/>
</dbReference>
<evidence type="ECO:0000256" key="4">
    <source>
        <dbReference type="ARBA" id="ARBA00023015"/>
    </source>
</evidence>
<keyword evidence="7" id="KW-0539">Nucleus</keyword>